<proteinExistence type="predicted"/>
<evidence type="ECO:0000313" key="1">
    <source>
        <dbReference type="EMBL" id="GJT23266.1"/>
    </source>
</evidence>
<dbReference type="Proteomes" id="UP001151760">
    <property type="component" value="Unassembled WGS sequence"/>
</dbReference>
<gene>
    <name evidence="1" type="ORF">Tco_0893203</name>
</gene>
<keyword evidence="2" id="KW-1185">Reference proteome</keyword>
<name>A0ABQ5CBC4_9ASTR</name>
<accession>A0ABQ5CBC4</accession>
<reference evidence="1" key="1">
    <citation type="journal article" date="2022" name="Int. J. Mol. Sci.">
        <title>Draft Genome of Tanacetum Coccineum: Genomic Comparison of Closely Related Tanacetum-Family Plants.</title>
        <authorList>
            <person name="Yamashiro T."/>
            <person name="Shiraishi A."/>
            <person name="Nakayama K."/>
            <person name="Satake H."/>
        </authorList>
    </citation>
    <scope>NUCLEOTIDE SEQUENCE</scope>
</reference>
<sequence length="356" mass="38845">EVKVADLAASVKVREQEVADLDVVVTSVRSQNDNLVDQVHGLETSSAKLQEKVTVYENYMGQLEIFQYERIKVMNDKFDKLYTDFVEMALHLEERFYPHLLTTISGRRWLLTHDMELAIAKCLNSTKYLSTLGEAIGKAVEKGMQDGLSAGITHDAEGRALTDVAAYNPSAEADYLSALQCLKSVNFSLIAELKTNKDASIETIMNLLHLEDTLAERLGLTELQPHVDQLMVPIHHSPDQHVIGASALSLSLDVSCSRVRKIKKNIANHRSALRDVFVPLSEPLSVTALTGTEGTSNVIPATADTTTALSVTFASASSIPPISTDDYEVVHVDGREGAGADANPFPNVDDAELNIS</sequence>
<evidence type="ECO:0008006" key="3">
    <source>
        <dbReference type="Google" id="ProtNLM"/>
    </source>
</evidence>
<feature type="non-terminal residue" evidence="1">
    <location>
        <position position="1"/>
    </location>
</feature>
<reference evidence="1" key="2">
    <citation type="submission" date="2022-01" db="EMBL/GenBank/DDBJ databases">
        <authorList>
            <person name="Yamashiro T."/>
            <person name="Shiraishi A."/>
            <person name="Satake H."/>
            <person name="Nakayama K."/>
        </authorList>
    </citation>
    <scope>NUCLEOTIDE SEQUENCE</scope>
</reference>
<evidence type="ECO:0000313" key="2">
    <source>
        <dbReference type="Proteomes" id="UP001151760"/>
    </source>
</evidence>
<dbReference type="EMBL" id="BQNB010014042">
    <property type="protein sequence ID" value="GJT23266.1"/>
    <property type="molecule type" value="Genomic_DNA"/>
</dbReference>
<comment type="caution">
    <text evidence="1">The sequence shown here is derived from an EMBL/GenBank/DDBJ whole genome shotgun (WGS) entry which is preliminary data.</text>
</comment>
<organism evidence="1 2">
    <name type="scientific">Tanacetum coccineum</name>
    <dbReference type="NCBI Taxonomy" id="301880"/>
    <lineage>
        <taxon>Eukaryota</taxon>
        <taxon>Viridiplantae</taxon>
        <taxon>Streptophyta</taxon>
        <taxon>Embryophyta</taxon>
        <taxon>Tracheophyta</taxon>
        <taxon>Spermatophyta</taxon>
        <taxon>Magnoliopsida</taxon>
        <taxon>eudicotyledons</taxon>
        <taxon>Gunneridae</taxon>
        <taxon>Pentapetalae</taxon>
        <taxon>asterids</taxon>
        <taxon>campanulids</taxon>
        <taxon>Asterales</taxon>
        <taxon>Asteraceae</taxon>
        <taxon>Asteroideae</taxon>
        <taxon>Anthemideae</taxon>
        <taxon>Anthemidinae</taxon>
        <taxon>Tanacetum</taxon>
    </lineage>
</organism>
<protein>
    <recommendedName>
        <fullName evidence="3">Transposase (Putative), gypsy type</fullName>
    </recommendedName>
</protein>